<dbReference type="GO" id="GO:0016020">
    <property type="term" value="C:membrane"/>
    <property type="evidence" value="ECO:0007669"/>
    <property type="project" value="UniProtKB-SubCell"/>
</dbReference>
<reference evidence="10 11" key="1">
    <citation type="submission" date="2019-02" db="EMBL/GenBank/DDBJ databases">
        <title>Deep-cultivation of Planctomycetes and their phenomic and genomic characterization uncovers novel biology.</title>
        <authorList>
            <person name="Wiegand S."/>
            <person name="Jogler M."/>
            <person name="Boedeker C."/>
            <person name="Pinto D."/>
            <person name="Vollmers J."/>
            <person name="Rivas-Marin E."/>
            <person name="Kohn T."/>
            <person name="Peeters S.H."/>
            <person name="Heuer A."/>
            <person name="Rast P."/>
            <person name="Oberbeckmann S."/>
            <person name="Bunk B."/>
            <person name="Jeske O."/>
            <person name="Meyerdierks A."/>
            <person name="Storesund J.E."/>
            <person name="Kallscheuer N."/>
            <person name="Luecker S."/>
            <person name="Lage O.M."/>
            <person name="Pohl T."/>
            <person name="Merkel B.J."/>
            <person name="Hornburger P."/>
            <person name="Mueller R.-W."/>
            <person name="Bruemmer F."/>
            <person name="Labrenz M."/>
            <person name="Spormann A.M."/>
            <person name="Op den Camp H."/>
            <person name="Overmann J."/>
            <person name="Amann R."/>
            <person name="Jetten M.S.M."/>
            <person name="Mascher T."/>
            <person name="Medema M.H."/>
            <person name="Devos D.P."/>
            <person name="Kaster A.-K."/>
            <person name="Ovreas L."/>
            <person name="Rohde M."/>
            <person name="Galperin M.Y."/>
            <person name="Jogler C."/>
        </authorList>
    </citation>
    <scope>NUCLEOTIDE SEQUENCE [LARGE SCALE GENOMIC DNA]</scope>
    <source>
        <strain evidence="10 11">V22</strain>
    </source>
</reference>
<dbReference type="Pfam" id="PF01343">
    <property type="entry name" value="Peptidase_S49"/>
    <property type="match status" value="2"/>
</dbReference>
<dbReference type="InterPro" id="IPR047272">
    <property type="entry name" value="S49_SppA_C"/>
</dbReference>
<dbReference type="Gene3D" id="3.90.226.10">
    <property type="entry name" value="2-enoyl-CoA Hydratase, Chain A, domain 1"/>
    <property type="match status" value="4"/>
</dbReference>
<dbReference type="InterPro" id="IPR004635">
    <property type="entry name" value="Pept_S49_SppA"/>
</dbReference>
<keyword evidence="11" id="KW-1185">Reference proteome</keyword>
<evidence type="ECO:0000256" key="2">
    <source>
        <dbReference type="ARBA" id="ARBA00008683"/>
    </source>
</evidence>
<sequence precursor="true">MLSSRLFGLKLLSLFAMLIAISAPAIAHAQDEKSDKKAEKKSEKPIKKEVAHIELTGEYKEGPKLPGLFGEVTETLDDVLARFHKAAGDGGIDAVVVKIDSPSIGWGKLNEIREAILEVRAKGKPVIATLDSAMLPHYLIATACDKIVMPESGMLLVTGIRAEVSFYKNLFDKLDVEPDILRVGKYKSAAEPYSRTEMSEPFREEMELLLDDLYGQALSMIAESSNLKTEEIEKLIDAGPHSATDAAKAGLIDVTAYDNELEGIVKQTLIERDDQLAKIDELKVVKKYGKKKIDTDFSGLNGLIKMMALLTGQDAGTRKSYRPKVAVIYATGPIMTGKSKADLFGSETLGSDTFVKAVKTAADDDTVKAIVVRVNSPGGSALASDLMWHALEEVDKPIVISMGDVAASGGYYISMGANKIFAEPGTLTGSIGVVGGKLGIEGLMNKVGITTSIVSRGENSGAFSILEPFSESERVAMTKMLNETYEQFTTKAAAGRSMDVKELEKLARGRVYTGAMAKDVGLVDELGTLEDAVEAATQLAIKSGALKEDEADRVELLKLPKAKSPFEALFGPLNDEARTQAVVKGATEQLAPEIKDAIQGVGVINLLAKEPVLTVMPYQVRMR</sequence>
<dbReference type="PIRSF" id="PIRSF001217">
    <property type="entry name" value="Protease_4_SppA"/>
    <property type="match status" value="1"/>
</dbReference>
<dbReference type="NCBIfam" id="TIGR00706">
    <property type="entry name" value="SppA_dom"/>
    <property type="match status" value="1"/>
</dbReference>
<dbReference type="GO" id="GO:0006465">
    <property type="term" value="P:signal peptide processing"/>
    <property type="evidence" value="ECO:0007669"/>
    <property type="project" value="InterPro"/>
</dbReference>
<keyword evidence="5" id="KW-0720">Serine protease</keyword>
<comment type="subcellular location">
    <subcellularLocation>
        <location evidence="1">Membrane</location>
    </subcellularLocation>
</comment>
<feature type="domain" description="Peptidase S49" evidence="9">
    <location>
        <begin position="394"/>
        <end position="540"/>
    </location>
</feature>
<dbReference type="GO" id="GO:0008236">
    <property type="term" value="F:serine-type peptidase activity"/>
    <property type="evidence" value="ECO:0007669"/>
    <property type="project" value="UniProtKB-KW"/>
</dbReference>
<evidence type="ECO:0000256" key="3">
    <source>
        <dbReference type="ARBA" id="ARBA00022670"/>
    </source>
</evidence>
<dbReference type="EMBL" id="CP036316">
    <property type="protein sequence ID" value="QDT66847.1"/>
    <property type="molecule type" value="Genomic_DNA"/>
</dbReference>
<keyword evidence="6" id="KW-0472">Membrane</keyword>
<dbReference type="InterPro" id="IPR047217">
    <property type="entry name" value="S49_SppA_67K_type_N"/>
</dbReference>
<protein>
    <submittedName>
        <fullName evidence="10">Protease 4</fullName>
        <ecNumber evidence="10">3.4.21.-</ecNumber>
    </submittedName>
</protein>
<keyword evidence="3 10" id="KW-0645">Protease</keyword>
<evidence type="ECO:0000256" key="6">
    <source>
        <dbReference type="ARBA" id="ARBA00023136"/>
    </source>
</evidence>
<feature type="chain" id="PRO_5022147171" evidence="8">
    <location>
        <begin position="30"/>
        <end position="623"/>
    </location>
</feature>
<keyword evidence="8" id="KW-0732">Signal</keyword>
<name>A0A517TEP6_9PLAN</name>
<evidence type="ECO:0000256" key="5">
    <source>
        <dbReference type="ARBA" id="ARBA00022825"/>
    </source>
</evidence>
<dbReference type="KEGG" id="chya:V22_41190"/>
<keyword evidence="4 10" id="KW-0378">Hydrolase</keyword>
<feature type="domain" description="Peptidase S49" evidence="9">
    <location>
        <begin position="120"/>
        <end position="257"/>
    </location>
</feature>
<dbReference type="CDD" id="cd07018">
    <property type="entry name" value="S49_SppA_67K_type"/>
    <property type="match status" value="1"/>
</dbReference>
<evidence type="ECO:0000313" key="10">
    <source>
        <dbReference type="EMBL" id="QDT66847.1"/>
    </source>
</evidence>
<comment type="similarity">
    <text evidence="2">Belongs to the peptidase S49 family.</text>
</comment>
<evidence type="ECO:0000256" key="4">
    <source>
        <dbReference type="ARBA" id="ARBA00022801"/>
    </source>
</evidence>
<dbReference type="AlphaFoldDB" id="A0A517TEP6"/>
<organism evidence="10 11">
    <name type="scientific">Calycomorphotria hydatis</name>
    <dbReference type="NCBI Taxonomy" id="2528027"/>
    <lineage>
        <taxon>Bacteria</taxon>
        <taxon>Pseudomonadati</taxon>
        <taxon>Planctomycetota</taxon>
        <taxon>Planctomycetia</taxon>
        <taxon>Planctomycetales</taxon>
        <taxon>Planctomycetaceae</taxon>
        <taxon>Calycomorphotria</taxon>
    </lineage>
</organism>
<dbReference type="NCBIfam" id="TIGR00705">
    <property type="entry name" value="SppA_67K"/>
    <property type="match status" value="1"/>
</dbReference>
<dbReference type="EC" id="3.4.21.-" evidence="10"/>
<feature type="active site" description="Nucleophile" evidence="7">
    <location>
        <position position="408"/>
    </location>
</feature>
<feature type="active site" description="Proton donor/acceptor" evidence="7">
    <location>
        <position position="187"/>
    </location>
</feature>
<evidence type="ECO:0000256" key="1">
    <source>
        <dbReference type="ARBA" id="ARBA00004370"/>
    </source>
</evidence>
<evidence type="ECO:0000256" key="7">
    <source>
        <dbReference type="PIRSR" id="PIRSR001217-1"/>
    </source>
</evidence>
<evidence type="ECO:0000313" key="11">
    <source>
        <dbReference type="Proteomes" id="UP000319976"/>
    </source>
</evidence>
<dbReference type="InterPro" id="IPR029045">
    <property type="entry name" value="ClpP/crotonase-like_dom_sf"/>
</dbReference>
<gene>
    <name evidence="10" type="primary">sppA_2</name>
    <name evidence="10" type="ORF">V22_41190</name>
</gene>
<dbReference type="CDD" id="cd07023">
    <property type="entry name" value="S49_Sppa_N_C"/>
    <property type="match status" value="1"/>
</dbReference>
<dbReference type="RefSeq" id="WP_145266312.1">
    <property type="nucleotide sequence ID" value="NZ_CP036316.1"/>
</dbReference>
<dbReference type="PANTHER" id="PTHR33209:SF1">
    <property type="entry name" value="PEPTIDASE S49 DOMAIN-CONTAINING PROTEIN"/>
    <property type="match status" value="1"/>
</dbReference>
<dbReference type="PANTHER" id="PTHR33209">
    <property type="entry name" value="PROTEASE 4"/>
    <property type="match status" value="1"/>
</dbReference>
<dbReference type="Proteomes" id="UP000319976">
    <property type="component" value="Chromosome"/>
</dbReference>
<evidence type="ECO:0000256" key="8">
    <source>
        <dbReference type="SAM" id="SignalP"/>
    </source>
</evidence>
<dbReference type="OrthoDB" id="9764363at2"/>
<evidence type="ECO:0000259" key="9">
    <source>
        <dbReference type="Pfam" id="PF01343"/>
    </source>
</evidence>
<proteinExistence type="inferred from homology"/>
<dbReference type="InterPro" id="IPR004634">
    <property type="entry name" value="Pept_S49_pIV"/>
</dbReference>
<dbReference type="InterPro" id="IPR002142">
    <property type="entry name" value="Peptidase_S49"/>
</dbReference>
<dbReference type="SUPFAM" id="SSF52096">
    <property type="entry name" value="ClpP/crotonase"/>
    <property type="match status" value="2"/>
</dbReference>
<feature type="signal peptide" evidence="8">
    <location>
        <begin position="1"/>
        <end position="29"/>
    </location>
</feature>
<accession>A0A517TEP6</accession>